<dbReference type="AlphaFoldDB" id="A0A0E9VQ28"/>
<proteinExistence type="predicted"/>
<protein>
    <submittedName>
        <fullName evidence="1">Uncharacterized protein</fullName>
    </submittedName>
</protein>
<organism evidence="1">
    <name type="scientific">Anguilla anguilla</name>
    <name type="common">European freshwater eel</name>
    <name type="synonym">Muraena anguilla</name>
    <dbReference type="NCBI Taxonomy" id="7936"/>
    <lineage>
        <taxon>Eukaryota</taxon>
        <taxon>Metazoa</taxon>
        <taxon>Chordata</taxon>
        <taxon>Craniata</taxon>
        <taxon>Vertebrata</taxon>
        <taxon>Euteleostomi</taxon>
        <taxon>Actinopterygii</taxon>
        <taxon>Neopterygii</taxon>
        <taxon>Teleostei</taxon>
        <taxon>Anguilliformes</taxon>
        <taxon>Anguillidae</taxon>
        <taxon>Anguilla</taxon>
    </lineage>
</organism>
<dbReference type="EMBL" id="GBXM01029254">
    <property type="protein sequence ID" value="JAH79323.1"/>
    <property type="molecule type" value="Transcribed_RNA"/>
</dbReference>
<reference evidence="1" key="2">
    <citation type="journal article" date="2015" name="Fish Shellfish Immunol.">
        <title>Early steps in the European eel (Anguilla anguilla)-Vibrio vulnificus interaction in the gills: Role of the RtxA13 toxin.</title>
        <authorList>
            <person name="Callol A."/>
            <person name="Pajuelo D."/>
            <person name="Ebbesson L."/>
            <person name="Teles M."/>
            <person name="MacKenzie S."/>
            <person name="Amaro C."/>
        </authorList>
    </citation>
    <scope>NUCLEOTIDE SEQUENCE</scope>
</reference>
<reference evidence="1" key="1">
    <citation type="submission" date="2014-11" db="EMBL/GenBank/DDBJ databases">
        <authorList>
            <person name="Amaro Gonzalez C."/>
        </authorList>
    </citation>
    <scope>NUCLEOTIDE SEQUENCE</scope>
</reference>
<name>A0A0E9VQ28_ANGAN</name>
<accession>A0A0E9VQ28</accession>
<evidence type="ECO:0000313" key="1">
    <source>
        <dbReference type="EMBL" id="JAH79323.1"/>
    </source>
</evidence>
<sequence>MIPTHLYFFLNCIRNFVNKANVTCA</sequence>